<dbReference type="SUPFAM" id="SSF50978">
    <property type="entry name" value="WD40 repeat-like"/>
    <property type="match status" value="1"/>
</dbReference>
<dbReference type="InterPro" id="IPR001680">
    <property type="entry name" value="WD40_rpt"/>
</dbReference>
<feature type="repeat" description="WD" evidence="3">
    <location>
        <begin position="196"/>
        <end position="237"/>
    </location>
</feature>
<evidence type="ECO:0000256" key="3">
    <source>
        <dbReference type="PROSITE-ProRule" id="PRU00221"/>
    </source>
</evidence>
<dbReference type="SMART" id="SM00320">
    <property type="entry name" value="WD40"/>
    <property type="match status" value="3"/>
</dbReference>
<dbReference type="InterPro" id="IPR042234">
    <property type="entry name" value="WDFY1/WDFY2"/>
</dbReference>
<sequence length="243" mass="26997">MKMAAEIQPIPGALPETVPRQSNRKAVLLAKIEVSLSPINDAVFLPDGNRIITASDDKLVRIWQKKDSGGYWPCLSHSMPSPPTSVHFDAAMELLFVGLDNGTVSELQLGDDTKQVMLRRTYLAHQLRVTAVCFTASNEWLLSISRDKYFQFLDEHHLRYDEASNHAFVGDYSGEVHMLRLEKGEGGAEVTFVTSFKGHDGSIQSLAWDPVQKLLFSGSADHSIIVWDIGSQKGTAYELQGHQ</sequence>
<dbReference type="InterPro" id="IPR015943">
    <property type="entry name" value="WD40/YVTN_repeat-like_dom_sf"/>
</dbReference>
<evidence type="ECO:0000313" key="4">
    <source>
        <dbReference type="EMBL" id="CAD7246657.1"/>
    </source>
</evidence>
<feature type="repeat" description="WD" evidence="3">
    <location>
        <begin position="32"/>
        <end position="64"/>
    </location>
</feature>
<dbReference type="PANTHER" id="PTHR46189">
    <property type="entry name" value="LD41958P"/>
    <property type="match status" value="1"/>
</dbReference>
<dbReference type="PANTHER" id="PTHR46189:SF1">
    <property type="entry name" value="LD41958P"/>
    <property type="match status" value="1"/>
</dbReference>
<dbReference type="AlphaFoldDB" id="A0A7R8XG44"/>
<dbReference type="EMBL" id="LR900716">
    <property type="protein sequence ID" value="CAD7246657.1"/>
    <property type="molecule type" value="Genomic_DNA"/>
</dbReference>
<dbReference type="OrthoDB" id="63070at2759"/>
<reference evidence="4" key="1">
    <citation type="submission" date="2020-11" db="EMBL/GenBank/DDBJ databases">
        <authorList>
            <person name="Tran Van P."/>
        </authorList>
    </citation>
    <scope>NUCLEOTIDE SEQUENCE</scope>
</reference>
<keyword evidence="1 3" id="KW-0853">WD repeat</keyword>
<evidence type="ECO:0000256" key="1">
    <source>
        <dbReference type="ARBA" id="ARBA00022574"/>
    </source>
</evidence>
<dbReference type="Gene3D" id="2.130.10.10">
    <property type="entry name" value="YVTN repeat-like/Quinoprotein amine dehydrogenase"/>
    <property type="match status" value="2"/>
</dbReference>
<dbReference type="GO" id="GO:0005769">
    <property type="term" value="C:early endosome"/>
    <property type="evidence" value="ECO:0007669"/>
    <property type="project" value="TreeGrafter"/>
</dbReference>
<gene>
    <name evidence="4" type="ORF">DSTB1V02_LOCUS6504</name>
</gene>
<keyword evidence="2" id="KW-0677">Repeat</keyword>
<dbReference type="Pfam" id="PF00400">
    <property type="entry name" value="WD40"/>
    <property type="match status" value="3"/>
</dbReference>
<accession>A0A7R8XG44</accession>
<dbReference type="InterPro" id="IPR036322">
    <property type="entry name" value="WD40_repeat_dom_sf"/>
</dbReference>
<dbReference type="PROSITE" id="PS00678">
    <property type="entry name" value="WD_REPEATS_1"/>
    <property type="match status" value="1"/>
</dbReference>
<organism evidence="4">
    <name type="scientific">Darwinula stevensoni</name>
    <dbReference type="NCBI Taxonomy" id="69355"/>
    <lineage>
        <taxon>Eukaryota</taxon>
        <taxon>Metazoa</taxon>
        <taxon>Ecdysozoa</taxon>
        <taxon>Arthropoda</taxon>
        <taxon>Crustacea</taxon>
        <taxon>Oligostraca</taxon>
        <taxon>Ostracoda</taxon>
        <taxon>Podocopa</taxon>
        <taxon>Podocopida</taxon>
        <taxon>Darwinulocopina</taxon>
        <taxon>Darwinuloidea</taxon>
        <taxon>Darwinulidae</taxon>
        <taxon>Darwinula</taxon>
    </lineage>
</organism>
<dbReference type="PROSITE" id="PS50294">
    <property type="entry name" value="WD_REPEATS_REGION"/>
    <property type="match status" value="1"/>
</dbReference>
<dbReference type="InterPro" id="IPR019775">
    <property type="entry name" value="WD40_repeat_CS"/>
</dbReference>
<evidence type="ECO:0000256" key="2">
    <source>
        <dbReference type="ARBA" id="ARBA00022737"/>
    </source>
</evidence>
<evidence type="ECO:0000313" key="5">
    <source>
        <dbReference type="Proteomes" id="UP000677054"/>
    </source>
</evidence>
<dbReference type="Proteomes" id="UP000677054">
    <property type="component" value="Unassembled WGS sequence"/>
</dbReference>
<keyword evidence="5" id="KW-1185">Reference proteome</keyword>
<name>A0A7R8XG44_9CRUS</name>
<proteinExistence type="predicted"/>
<dbReference type="PROSITE" id="PS50082">
    <property type="entry name" value="WD_REPEATS_2"/>
    <property type="match status" value="2"/>
</dbReference>
<dbReference type="EMBL" id="CAJPEV010001199">
    <property type="protein sequence ID" value="CAG0891318.1"/>
    <property type="molecule type" value="Genomic_DNA"/>
</dbReference>
<protein>
    <submittedName>
        <fullName evidence="4">Uncharacterized protein</fullName>
    </submittedName>
</protein>